<reference evidence="1" key="2">
    <citation type="journal article" date="2021" name="Microbiome">
        <title>Successional dynamics and alternative stable states in a saline activated sludge microbial community over 9 years.</title>
        <authorList>
            <person name="Wang Y."/>
            <person name="Ye J."/>
            <person name="Ju F."/>
            <person name="Liu L."/>
            <person name="Boyd J.A."/>
            <person name="Deng Y."/>
            <person name="Parks D.H."/>
            <person name="Jiang X."/>
            <person name="Yin X."/>
            <person name="Woodcroft B.J."/>
            <person name="Tyson G.W."/>
            <person name="Hugenholtz P."/>
            <person name="Polz M.F."/>
            <person name="Zhang T."/>
        </authorList>
    </citation>
    <scope>NUCLEOTIDE SEQUENCE</scope>
    <source>
        <strain evidence="1">HKST-UBA02</strain>
    </source>
</reference>
<dbReference type="Proteomes" id="UP000739538">
    <property type="component" value="Unassembled WGS sequence"/>
</dbReference>
<reference evidence="1" key="1">
    <citation type="submission" date="2020-04" db="EMBL/GenBank/DDBJ databases">
        <authorList>
            <person name="Zhang T."/>
        </authorList>
    </citation>
    <scope>NUCLEOTIDE SEQUENCE</scope>
    <source>
        <strain evidence="1">HKST-UBA02</strain>
    </source>
</reference>
<accession>A0A956N9U1</accession>
<evidence type="ECO:0000313" key="2">
    <source>
        <dbReference type="Proteomes" id="UP000739538"/>
    </source>
</evidence>
<evidence type="ECO:0000313" key="1">
    <source>
        <dbReference type="EMBL" id="MCA9755229.1"/>
    </source>
</evidence>
<protein>
    <recommendedName>
        <fullName evidence="3">DUF1579 domain-containing protein</fullName>
    </recommendedName>
</protein>
<name>A0A956N9U1_UNCEI</name>
<dbReference type="EMBL" id="JAGQHS010000018">
    <property type="protein sequence ID" value="MCA9755229.1"/>
    <property type="molecule type" value="Genomic_DNA"/>
</dbReference>
<sequence length="172" mass="19739">MIPRLEVLWLVAFLVALAWDTSHSQEQPPAPCSDPRAREFDFWIGEWDLTWGEDGTGTNIVTREYGGCVIRENFSAPGMGFQGMSVSVFDPNAGVWRQTWVDDAGGYLDFVGKYEEGVMRLSRSGERGGTRVLQRMTFHDITHDAFVWDWEVSKDDGANWEMRWQIHYARRG</sequence>
<evidence type="ECO:0008006" key="3">
    <source>
        <dbReference type="Google" id="ProtNLM"/>
    </source>
</evidence>
<proteinExistence type="predicted"/>
<gene>
    <name evidence="1" type="ORF">KDA27_05460</name>
</gene>
<organism evidence="1 2">
    <name type="scientific">Eiseniibacteriota bacterium</name>
    <dbReference type="NCBI Taxonomy" id="2212470"/>
    <lineage>
        <taxon>Bacteria</taxon>
        <taxon>Candidatus Eiseniibacteriota</taxon>
    </lineage>
</organism>
<dbReference type="AlphaFoldDB" id="A0A956N9U1"/>
<comment type="caution">
    <text evidence="1">The sequence shown here is derived from an EMBL/GenBank/DDBJ whole genome shotgun (WGS) entry which is preliminary data.</text>
</comment>